<organism evidence="1">
    <name type="scientific">Alexandrium monilatum</name>
    <dbReference type="NCBI Taxonomy" id="311494"/>
    <lineage>
        <taxon>Eukaryota</taxon>
        <taxon>Sar</taxon>
        <taxon>Alveolata</taxon>
        <taxon>Dinophyceae</taxon>
        <taxon>Gonyaulacales</taxon>
        <taxon>Pyrocystaceae</taxon>
        <taxon>Alexandrium</taxon>
    </lineage>
</organism>
<dbReference type="AlphaFoldDB" id="A0A7S4UXE0"/>
<dbReference type="EMBL" id="HBNR01038063">
    <property type="protein sequence ID" value="CAE4595232.1"/>
    <property type="molecule type" value="Transcribed_RNA"/>
</dbReference>
<protein>
    <submittedName>
        <fullName evidence="1">Uncharacterized protein</fullName>
    </submittedName>
</protein>
<evidence type="ECO:0000313" key="1">
    <source>
        <dbReference type="EMBL" id="CAE4595232.1"/>
    </source>
</evidence>
<proteinExistence type="predicted"/>
<name>A0A7S4UXE0_9DINO</name>
<accession>A0A7S4UXE0</accession>
<sequence length="409" mass="45659">MYRAVSDKVYPPLSVNTASLGGVLWYLHNEVVHQSPRKFGITKIIRLRVQTRATRPLFERGMNFGVRLAFDSGQATGPLVCRRRGARFEFCGTAANATFEEGAHRHSLARIFEWDAYGYFVGCNNLGTFPFPLTPVFYPNAVWYSLPGPCPSRTFDRRDAACDAQQPGGLCEGPPSGTGNCTWSYESAGEISLDELVGIPDYAAFSASGRREYVKELDRGYGFTWWDSMHDRLANLWRMQKIDALFAAKYPNLTRDQDLPPPPCDFDYRRFYQDPGFYTVPCHTAVPGERCFKNVVYAKLHGVRAHPDWYPGLGPDVGLREFQAFLHRTGPTLGGCPPPCDDAAAVCHTAVPGERCWKDVRYAMRDGINAHPLWYPGLRPGAGFEAFQQYLYETGKAPACPEPCAPPAA</sequence>
<gene>
    <name evidence="1" type="ORF">AMON00008_LOCUS26284</name>
</gene>
<reference evidence="1" key="1">
    <citation type="submission" date="2021-01" db="EMBL/GenBank/DDBJ databases">
        <authorList>
            <person name="Corre E."/>
            <person name="Pelletier E."/>
            <person name="Niang G."/>
            <person name="Scheremetjew M."/>
            <person name="Finn R."/>
            <person name="Kale V."/>
            <person name="Holt S."/>
            <person name="Cochrane G."/>
            <person name="Meng A."/>
            <person name="Brown T."/>
            <person name="Cohen L."/>
        </authorList>
    </citation>
    <scope>NUCLEOTIDE SEQUENCE</scope>
    <source>
        <strain evidence="1">CCMP3105</strain>
    </source>
</reference>